<dbReference type="InterPro" id="IPR013751">
    <property type="entry name" value="ACP_syn_III_N"/>
</dbReference>
<name>A0A7W8AGA6_9HYPH</name>
<protein>
    <submittedName>
        <fullName evidence="5">3-oxoacyl-[acyl-carrier-protein] synthase-3</fullName>
        <ecNumber evidence="5">2.3.1.180</ecNumber>
    </submittedName>
</protein>
<evidence type="ECO:0000256" key="1">
    <source>
        <dbReference type="ARBA" id="ARBA00022679"/>
    </source>
</evidence>
<dbReference type="Gene3D" id="3.40.47.10">
    <property type="match status" value="1"/>
</dbReference>
<dbReference type="Pfam" id="PF08545">
    <property type="entry name" value="ACP_syn_III"/>
    <property type="match status" value="1"/>
</dbReference>
<dbReference type="PANTHER" id="PTHR34069:SF2">
    <property type="entry name" value="BETA-KETOACYL-[ACYL-CARRIER-PROTEIN] SYNTHASE III"/>
    <property type="match status" value="1"/>
</dbReference>
<dbReference type="GO" id="GO:0004315">
    <property type="term" value="F:3-oxoacyl-[acyl-carrier-protein] synthase activity"/>
    <property type="evidence" value="ECO:0007669"/>
    <property type="project" value="InterPro"/>
</dbReference>
<evidence type="ECO:0000313" key="6">
    <source>
        <dbReference type="Proteomes" id="UP000531231"/>
    </source>
</evidence>
<evidence type="ECO:0000259" key="3">
    <source>
        <dbReference type="Pfam" id="PF08541"/>
    </source>
</evidence>
<dbReference type="CDD" id="cd00830">
    <property type="entry name" value="KAS_III"/>
    <property type="match status" value="1"/>
</dbReference>
<evidence type="ECO:0000259" key="4">
    <source>
        <dbReference type="Pfam" id="PF08545"/>
    </source>
</evidence>
<gene>
    <name evidence="5" type="ORF">HNQ68_000414</name>
</gene>
<dbReference type="GO" id="GO:0044550">
    <property type="term" value="P:secondary metabolite biosynthetic process"/>
    <property type="evidence" value="ECO:0007669"/>
    <property type="project" value="TreeGrafter"/>
</dbReference>
<proteinExistence type="predicted"/>
<feature type="domain" description="Beta-ketoacyl-[acyl-carrier-protein] synthase III C-terminal" evidence="3">
    <location>
        <begin position="258"/>
        <end position="344"/>
    </location>
</feature>
<dbReference type="GO" id="GO:0033818">
    <property type="term" value="F:beta-ketoacyl-acyl-carrier-protein synthase III activity"/>
    <property type="evidence" value="ECO:0007669"/>
    <property type="project" value="UniProtKB-EC"/>
</dbReference>
<evidence type="ECO:0000313" key="5">
    <source>
        <dbReference type="EMBL" id="MBB5089902.1"/>
    </source>
</evidence>
<keyword evidence="2 5" id="KW-0012">Acyltransferase</keyword>
<keyword evidence="6" id="KW-1185">Reference proteome</keyword>
<dbReference type="Pfam" id="PF08541">
    <property type="entry name" value="ACP_syn_III_C"/>
    <property type="match status" value="1"/>
</dbReference>
<dbReference type="EMBL" id="JACHIL010000001">
    <property type="protein sequence ID" value="MBB5089902.1"/>
    <property type="molecule type" value="Genomic_DNA"/>
</dbReference>
<sequence>MRVSMAIVENGAGNPGLKPGLKIAGTGAYLPEKCVLSTEIDAMLDWPSGTVENRFGLNARYVAQGAETSSFMAEQAALQALDAAGIAPQELDLILGACGVMEQVIPSTATLVQHRLGLGKSGIAAYDVNATCLSFIQALDLAAMKIQLGLARNVLIFSADIASVGLDWNEPDVAAIFGDGAAAVVLTADGEGLLASRFETYSEGRDACVLAGGGTRISAAVDPVAAADASYFRMNGQAAFRVTARYLPRFLKRLFAQGALNIADIDCIIPHQASGPSLTHGLARIGLHPDKVIQTFSRFGNQIATSIPMALHMAVTEQRLKRNDLVLLAGTSAGISIGGTILRY</sequence>
<dbReference type="EC" id="2.3.1.180" evidence="5"/>
<reference evidence="5 6" key="1">
    <citation type="submission" date="2020-08" db="EMBL/GenBank/DDBJ databases">
        <title>Genomic Encyclopedia of Type Strains, Phase IV (KMG-IV): sequencing the most valuable type-strain genomes for metagenomic binning, comparative biology and taxonomic classification.</title>
        <authorList>
            <person name="Goeker M."/>
        </authorList>
    </citation>
    <scope>NUCLEOTIDE SEQUENCE [LARGE SCALE GENOMIC DNA]</scope>
    <source>
        <strain evidence="5 6">DSM 25620</strain>
    </source>
</reference>
<dbReference type="Proteomes" id="UP000531231">
    <property type="component" value="Unassembled WGS sequence"/>
</dbReference>
<evidence type="ECO:0000256" key="2">
    <source>
        <dbReference type="ARBA" id="ARBA00023315"/>
    </source>
</evidence>
<keyword evidence="1 5" id="KW-0808">Transferase</keyword>
<dbReference type="AlphaFoldDB" id="A0A7W8AGA6"/>
<dbReference type="PANTHER" id="PTHR34069">
    <property type="entry name" value="3-OXOACYL-[ACYL-CARRIER-PROTEIN] SYNTHASE 3"/>
    <property type="match status" value="1"/>
</dbReference>
<dbReference type="InterPro" id="IPR016039">
    <property type="entry name" value="Thiolase-like"/>
</dbReference>
<dbReference type="RefSeq" id="WP_210246197.1">
    <property type="nucleotide sequence ID" value="NZ_JACHIL010000001.1"/>
</dbReference>
<comment type="caution">
    <text evidence="5">The sequence shown here is derived from an EMBL/GenBank/DDBJ whole genome shotgun (WGS) entry which is preliminary data.</text>
</comment>
<dbReference type="GO" id="GO:0006633">
    <property type="term" value="P:fatty acid biosynthetic process"/>
    <property type="evidence" value="ECO:0007669"/>
    <property type="project" value="InterPro"/>
</dbReference>
<feature type="domain" description="Beta-ketoacyl-[acyl-carrier-protein] synthase III N-terminal" evidence="4">
    <location>
        <begin position="126"/>
        <end position="200"/>
    </location>
</feature>
<dbReference type="SUPFAM" id="SSF53901">
    <property type="entry name" value="Thiolase-like"/>
    <property type="match status" value="1"/>
</dbReference>
<organism evidence="5 6">
    <name type="scientific">Pseudochrobactrum saccharolyticum</name>
    <dbReference type="NCBI Taxonomy" id="354352"/>
    <lineage>
        <taxon>Bacteria</taxon>
        <taxon>Pseudomonadati</taxon>
        <taxon>Pseudomonadota</taxon>
        <taxon>Alphaproteobacteria</taxon>
        <taxon>Hyphomicrobiales</taxon>
        <taxon>Brucellaceae</taxon>
        <taxon>Pseudochrobactrum</taxon>
    </lineage>
</organism>
<dbReference type="InterPro" id="IPR013747">
    <property type="entry name" value="ACP_syn_III_C"/>
</dbReference>
<accession>A0A7W8AGA6</accession>